<keyword evidence="5" id="KW-0804">Transcription</keyword>
<dbReference type="InterPro" id="IPR011006">
    <property type="entry name" value="CheY-like_superfamily"/>
</dbReference>
<evidence type="ECO:0000256" key="3">
    <source>
        <dbReference type="ARBA" id="ARBA00023015"/>
    </source>
</evidence>
<dbReference type="PANTHER" id="PTHR48111">
    <property type="entry name" value="REGULATOR OF RPOS"/>
    <property type="match status" value="1"/>
</dbReference>
<dbReference type="Gene3D" id="3.40.50.2300">
    <property type="match status" value="1"/>
</dbReference>
<protein>
    <submittedName>
        <fullName evidence="10">Response regulator</fullName>
    </submittedName>
</protein>
<evidence type="ECO:0000313" key="11">
    <source>
        <dbReference type="Proteomes" id="UP000094609"/>
    </source>
</evidence>
<gene>
    <name evidence="10" type="ORF">SHALO_2607</name>
</gene>
<dbReference type="InterPro" id="IPR001867">
    <property type="entry name" value="OmpR/PhoB-type_DNA-bd"/>
</dbReference>
<dbReference type="Proteomes" id="UP000094609">
    <property type="component" value="Chromosome"/>
</dbReference>
<dbReference type="AlphaFoldDB" id="A0A1D7TMZ4"/>
<sequence length="215" mass="25078">MKILVLEDNERLANVIKSVLTKEGYTVDLFMDGEKALDALNRGYHCFILDINVPSIDGLSILETIRIYHKEIPAIIISSNHDLEKIQASYEIGCDDYLKKPFFIYELVQKVKKLCHKPTSTISLWIGYTYDYANHRLFDPNMEEIKLAKKEGMFLDLFIKDRHRVITFSELEEYVWEGEETSVLNMRALIKRLRKKLPEGAIEMIKEVGYRLGEL</sequence>
<evidence type="ECO:0000256" key="5">
    <source>
        <dbReference type="ARBA" id="ARBA00023163"/>
    </source>
</evidence>
<evidence type="ECO:0000259" key="8">
    <source>
        <dbReference type="PROSITE" id="PS50110"/>
    </source>
</evidence>
<evidence type="ECO:0000256" key="6">
    <source>
        <dbReference type="PROSITE-ProRule" id="PRU00169"/>
    </source>
</evidence>
<dbReference type="SUPFAM" id="SSF52172">
    <property type="entry name" value="CheY-like"/>
    <property type="match status" value="1"/>
</dbReference>
<keyword evidence="4 7" id="KW-0238">DNA-binding</keyword>
<dbReference type="GO" id="GO:0005829">
    <property type="term" value="C:cytosol"/>
    <property type="evidence" value="ECO:0007669"/>
    <property type="project" value="TreeGrafter"/>
</dbReference>
<dbReference type="PROSITE" id="PS50110">
    <property type="entry name" value="RESPONSE_REGULATORY"/>
    <property type="match status" value="1"/>
</dbReference>
<dbReference type="InterPro" id="IPR001789">
    <property type="entry name" value="Sig_transdc_resp-reg_receiver"/>
</dbReference>
<dbReference type="GO" id="GO:0006355">
    <property type="term" value="P:regulation of DNA-templated transcription"/>
    <property type="evidence" value="ECO:0007669"/>
    <property type="project" value="InterPro"/>
</dbReference>
<evidence type="ECO:0000256" key="7">
    <source>
        <dbReference type="PROSITE-ProRule" id="PRU01091"/>
    </source>
</evidence>
<keyword evidence="11" id="KW-1185">Reference proteome</keyword>
<evidence type="ECO:0000256" key="1">
    <source>
        <dbReference type="ARBA" id="ARBA00022553"/>
    </source>
</evidence>
<dbReference type="EMBL" id="CP017111">
    <property type="protein sequence ID" value="AOO66366.1"/>
    <property type="molecule type" value="Genomic_DNA"/>
</dbReference>
<feature type="DNA-binding region" description="OmpR/PhoB-type" evidence="7">
    <location>
        <begin position="120"/>
        <end position="214"/>
    </location>
</feature>
<keyword evidence="3" id="KW-0805">Transcription regulation</keyword>
<dbReference type="SUPFAM" id="SSF46894">
    <property type="entry name" value="C-terminal effector domain of the bipartite response regulators"/>
    <property type="match status" value="1"/>
</dbReference>
<dbReference type="SMART" id="SM00448">
    <property type="entry name" value="REC"/>
    <property type="match status" value="1"/>
</dbReference>
<evidence type="ECO:0000313" key="10">
    <source>
        <dbReference type="EMBL" id="AOO66366.1"/>
    </source>
</evidence>
<proteinExistence type="predicted"/>
<dbReference type="InterPro" id="IPR036388">
    <property type="entry name" value="WH-like_DNA-bd_sf"/>
</dbReference>
<dbReference type="PROSITE" id="PS51755">
    <property type="entry name" value="OMPR_PHOB"/>
    <property type="match status" value="1"/>
</dbReference>
<feature type="domain" description="Response regulatory" evidence="8">
    <location>
        <begin position="2"/>
        <end position="115"/>
    </location>
</feature>
<keyword evidence="1 6" id="KW-0597">Phosphoprotein</keyword>
<evidence type="ECO:0000256" key="2">
    <source>
        <dbReference type="ARBA" id="ARBA00023012"/>
    </source>
</evidence>
<dbReference type="SMART" id="SM00862">
    <property type="entry name" value="Trans_reg_C"/>
    <property type="match status" value="1"/>
</dbReference>
<keyword evidence="2" id="KW-0902">Two-component regulatory system</keyword>
<dbReference type="GO" id="GO:0032993">
    <property type="term" value="C:protein-DNA complex"/>
    <property type="evidence" value="ECO:0007669"/>
    <property type="project" value="TreeGrafter"/>
</dbReference>
<feature type="modified residue" description="4-aspartylphosphate" evidence="6">
    <location>
        <position position="50"/>
    </location>
</feature>
<dbReference type="Gene3D" id="1.10.10.10">
    <property type="entry name" value="Winged helix-like DNA-binding domain superfamily/Winged helix DNA-binding domain"/>
    <property type="match status" value="1"/>
</dbReference>
<dbReference type="RefSeq" id="WP_069478905.1">
    <property type="nucleotide sequence ID" value="NZ_CP017111.1"/>
</dbReference>
<dbReference type="KEGG" id="shal:SHALO_2607"/>
<dbReference type="CDD" id="cd17574">
    <property type="entry name" value="REC_OmpR"/>
    <property type="match status" value="1"/>
</dbReference>
<dbReference type="CDD" id="cd00383">
    <property type="entry name" value="trans_reg_C"/>
    <property type="match status" value="1"/>
</dbReference>
<dbReference type="Pfam" id="PF00486">
    <property type="entry name" value="Trans_reg_C"/>
    <property type="match status" value="1"/>
</dbReference>
<evidence type="ECO:0000256" key="4">
    <source>
        <dbReference type="ARBA" id="ARBA00023125"/>
    </source>
</evidence>
<accession>A0A1D7TMZ4</accession>
<dbReference type="PATRIC" id="fig|1193502.14.peg.2640"/>
<name>A0A1D7TMZ4_9BACT</name>
<dbReference type="PANTHER" id="PTHR48111:SF1">
    <property type="entry name" value="TWO-COMPONENT RESPONSE REGULATOR ORR33"/>
    <property type="match status" value="1"/>
</dbReference>
<dbReference type="Pfam" id="PF00072">
    <property type="entry name" value="Response_reg"/>
    <property type="match status" value="1"/>
</dbReference>
<dbReference type="STRING" id="1193502.SHALO_2607"/>
<dbReference type="InterPro" id="IPR039420">
    <property type="entry name" value="WalR-like"/>
</dbReference>
<dbReference type="GO" id="GO:0000156">
    <property type="term" value="F:phosphorelay response regulator activity"/>
    <property type="evidence" value="ECO:0007669"/>
    <property type="project" value="TreeGrafter"/>
</dbReference>
<dbReference type="GO" id="GO:0000976">
    <property type="term" value="F:transcription cis-regulatory region binding"/>
    <property type="evidence" value="ECO:0007669"/>
    <property type="project" value="TreeGrafter"/>
</dbReference>
<organism evidence="10 11">
    <name type="scientific">Sulfurospirillum halorespirans DSM 13726</name>
    <dbReference type="NCBI Taxonomy" id="1193502"/>
    <lineage>
        <taxon>Bacteria</taxon>
        <taxon>Pseudomonadati</taxon>
        <taxon>Campylobacterota</taxon>
        <taxon>Epsilonproteobacteria</taxon>
        <taxon>Campylobacterales</taxon>
        <taxon>Sulfurospirillaceae</taxon>
        <taxon>Sulfurospirillum</taxon>
    </lineage>
</organism>
<dbReference type="InterPro" id="IPR016032">
    <property type="entry name" value="Sig_transdc_resp-reg_C-effctor"/>
</dbReference>
<evidence type="ECO:0000259" key="9">
    <source>
        <dbReference type="PROSITE" id="PS51755"/>
    </source>
</evidence>
<feature type="domain" description="OmpR/PhoB-type" evidence="9">
    <location>
        <begin position="120"/>
        <end position="214"/>
    </location>
</feature>
<reference evidence="11" key="1">
    <citation type="submission" date="2016-08" db="EMBL/GenBank/DDBJ databases">
        <title>Complete genome sequence of the organohalide-respiring Epsilonproteobacterium Sulfurospirillum halorespirans.</title>
        <authorList>
            <person name="Goris T."/>
            <person name="Zimmermann J."/>
            <person name="Schenz B."/>
            <person name="Lemos M."/>
            <person name="Hackermueller J."/>
            <person name="Diekert G."/>
        </authorList>
    </citation>
    <scope>NUCLEOTIDE SEQUENCE [LARGE SCALE GENOMIC DNA]</scope>
    <source>
        <strain>DSM 13726</strain>
        <strain evidence="11">PCE-M2</strain>
    </source>
</reference>